<dbReference type="Proteomes" id="UP000031390">
    <property type="component" value="Unassembled WGS sequence"/>
</dbReference>
<reference evidence="1 2" key="1">
    <citation type="submission" date="2014-12" db="EMBL/GenBank/DDBJ databases">
        <title>Genome sequence of Morococcus cerebrosus.</title>
        <authorList>
            <person name="Shin S.-K."/>
            <person name="Yi H."/>
        </authorList>
    </citation>
    <scope>NUCLEOTIDE SEQUENCE [LARGE SCALE GENOMIC DNA]</scope>
    <source>
        <strain evidence="1 2">CIP 81.93</strain>
    </source>
</reference>
<comment type="caution">
    <text evidence="1">The sequence shown here is derived from an EMBL/GenBank/DDBJ whole genome shotgun (WGS) entry which is preliminary data.</text>
</comment>
<protein>
    <submittedName>
        <fullName evidence="1">Uncharacterized protein</fullName>
    </submittedName>
</protein>
<name>A0A0C1EBB1_9NEIS</name>
<dbReference type="AlphaFoldDB" id="A0A0C1EBB1"/>
<evidence type="ECO:0000313" key="1">
    <source>
        <dbReference type="EMBL" id="KIC06128.1"/>
    </source>
</evidence>
<accession>A0A0C1EBB1</accession>
<organism evidence="1 2">
    <name type="scientific">Morococcus cerebrosus</name>
    <dbReference type="NCBI Taxonomy" id="1056807"/>
    <lineage>
        <taxon>Bacteria</taxon>
        <taxon>Pseudomonadati</taxon>
        <taxon>Pseudomonadota</taxon>
        <taxon>Betaproteobacteria</taxon>
        <taxon>Neisseriales</taxon>
        <taxon>Neisseriaceae</taxon>
        <taxon>Morococcus</taxon>
    </lineage>
</organism>
<dbReference type="EMBL" id="JUFZ01000116">
    <property type="protein sequence ID" value="KIC06128.1"/>
    <property type="molecule type" value="Genomic_DNA"/>
</dbReference>
<proteinExistence type="predicted"/>
<sequence>MMRNRGRHEKYFHPNFSFVPSVALAEFSLLIGKGLNYKLLSFM</sequence>
<evidence type="ECO:0000313" key="2">
    <source>
        <dbReference type="Proteomes" id="UP000031390"/>
    </source>
</evidence>
<gene>
    <name evidence="1" type="ORF">MCC93_23920</name>
</gene>